<proteinExistence type="inferred from homology"/>
<dbReference type="InterPro" id="IPR034505">
    <property type="entry name" value="Coproporphyrinogen-III_oxidase"/>
</dbReference>
<dbReference type="PANTHER" id="PTHR13932">
    <property type="entry name" value="COPROPORPHYRINIGEN III OXIDASE"/>
    <property type="match status" value="1"/>
</dbReference>
<comment type="subcellular location">
    <subcellularLocation>
        <location evidence="9">Mitochondrion</location>
    </subcellularLocation>
</comment>
<dbReference type="Pfam" id="PF04055">
    <property type="entry name" value="Radical_SAM"/>
    <property type="match status" value="1"/>
</dbReference>
<dbReference type="OMA" id="HIPWCVR"/>
<dbReference type="SMART" id="SM00729">
    <property type="entry name" value="Elp3"/>
    <property type="match status" value="1"/>
</dbReference>
<dbReference type="PROSITE" id="PS51918">
    <property type="entry name" value="RADICAL_SAM"/>
    <property type="match status" value="1"/>
</dbReference>
<comment type="function">
    <text evidence="8 9">May be a heme chaperone, appears to bind heme. Homologous bacterial proteins do not have oxygen-independent coproporphyrinogen-III oxidase activity. Binds 1 [4Fe-4S] cluster. The cluster is coordinated with 3 cysteines and an exchangeable S-adenosyl-L-methionine.</text>
</comment>
<dbReference type="Xenbase" id="XB-GENE-6045883">
    <property type="gene designation" value="rsad1"/>
</dbReference>
<dbReference type="InterPro" id="IPR007197">
    <property type="entry name" value="rSAM"/>
</dbReference>
<keyword evidence="7 9" id="KW-0143">Chaperone</keyword>
<organism evidence="11">
    <name type="scientific">Xenopus tropicalis</name>
    <name type="common">Western clawed frog</name>
    <name type="synonym">Silurana tropicalis</name>
    <dbReference type="NCBI Taxonomy" id="8364"/>
    <lineage>
        <taxon>Eukaryota</taxon>
        <taxon>Metazoa</taxon>
        <taxon>Chordata</taxon>
        <taxon>Craniata</taxon>
        <taxon>Vertebrata</taxon>
        <taxon>Euteleostomi</taxon>
        <taxon>Amphibia</taxon>
        <taxon>Batrachia</taxon>
        <taxon>Anura</taxon>
        <taxon>Pipoidea</taxon>
        <taxon>Pipidae</taxon>
        <taxon>Xenopodinae</taxon>
        <taxon>Xenopus</taxon>
        <taxon>Silurana</taxon>
    </lineage>
</organism>
<dbReference type="AlphaFoldDB" id="A0A7D9NLZ2"/>
<reference evidence="11" key="2">
    <citation type="submission" date="2011-06" db="UniProtKB">
        <authorList>
            <consortium name="Ensembl"/>
        </authorList>
    </citation>
    <scope>IDENTIFICATION</scope>
</reference>
<keyword evidence="9" id="KW-0004">4Fe-4S</keyword>
<evidence type="ECO:0000256" key="4">
    <source>
        <dbReference type="ARBA" id="ARBA00022723"/>
    </source>
</evidence>
<dbReference type="SFLD" id="SFLDF00562">
    <property type="entry name" value="HemN-like__clustered_with_heat"/>
    <property type="match status" value="1"/>
</dbReference>
<keyword evidence="6 9" id="KW-0411">Iron-sulfur</keyword>
<dbReference type="GeneTree" id="ENSGT00390000011216"/>
<dbReference type="GO" id="GO:0004109">
    <property type="term" value="F:coproporphyrinogen oxidase activity"/>
    <property type="evidence" value="ECO:0007669"/>
    <property type="project" value="InterPro"/>
</dbReference>
<dbReference type="CDD" id="cd01335">
    <property type="entry name" value="Radical_SAM"/>
    <property type="match status" value="1"/>
</dbReference>
<name>A0A7D9NLZ2_XENTR</name>
<feature type="domain" description="Radical SAM core" evidence="10">
    <location>
        <begin position="33"/>
        <end position="269"/>
    </location>
</feature>
<protein>
    <recommendedName>
        <fullName evidence="9">Radical S-adenosyl methionine domain-containing protein</fullName>
    </recommendedName>
</protein>
<dbReference type="CTD" id="55316"/>
<dbReference type="SFLD" id="SFLDS00029">
    <property type="entry name" value="Radical_SAM"/>
    <property type="match status" value="1"/>
</dbReference>
<evidence type="ECO:0000259" key="10">
    <source>
        <dbReference type="PROSITE" id="PS51918"/>
    </source>
</evidence>
<dbReference type="GO" id="GO:0005737">
    <property type="term" value="C:cytoplasm"/>
    <property type="evidence" value="ECO:0000318"/>
    <property type="project" value="GO_Central"/>
</dbReference>
<dbReference type="GO" id="GO:0046872">
    <property type="term" value="F:metal ion binding"/>
    <property type="evidence" value="ECO:0007669"/>
    <property type="project" value="UniProtKB-UniRule"/>
</dbReference>
<evidence type="ECO:0000256" key="5">
    <source>
        <dbReference type="ARBA" id="ARBA00023004"/>
    </source>
</evidence>
<dbReference type="InterPro" id="IPR004559">
    <property type="entry name" value="HemW-like"/>
</dbReference>
<dbReference type="KEGG" id="xtr:100495700"/>
<dbReference type="InterPro" id="IPR006638">
    <property type="entry name" value="Elp3/MiaA/NifB-like_rSAM"/>
</dbReference>
<evidence type="ECO:0000313" key="13">
    <source>
        <dbReference type="RefSeq" id="XP_002939612.3"/>
    </source>
</evidence>
<dbReference type="SFLD" id="SFLDG01065">
    <property type="entry name" value="anaerobic_coproporphyrinogen-I"/>
    <property type="match status" value="1"/>
</dbReference>
<dbReference type="GeneID" id="100495700"/>
<keyword evidence="2 9" id="KW-0349">Heme</keyword>
<keyword evidence="12" id="KW-1185">Reference proteome</keyword>
<dbReference type="Proteomes" id="UP000008143">
    <property type="component" value="Chromosome 10"/>
</dbReference>
<evidence type="ECO:0000313" key="14">
    <source>
        <dbReference type="Xenbase" id="XB-GENE-6045883"/>
    </source>
</evidence>
<dbReference type="OrthoDB" id="431409at2759"/>
<keyword evidence="4 9" id="KW-0479">Metal-binding</keyword>
<dbReference type="GO" id="GO:0051539">
    <property type="term" value="F:4 iron, 4 sulfur cluster binding"/>
    <property type="evidence" value="ECO:0000318"/>
    <property type="project" value="GO_Central"/>
</dbReference>
<evidence type="ECO:0000256" key="9">
    <source>
        <dbReference type="RuleBase" id="RU364116"/>
    </source>
</evidence>
<evidence type="ECO:0000313" key="12">
    <source>
        <dbReference type="Proteomes" id="UP000008143"/>
    </source>
</evidence>
<evidence type="ECO:0000256" key="6">
    <source>
        <dbReference type="ARBA" id="ARBA00023014"/>
    </source>
</evidence>
<keyword evidence="3 9" id="KW-0949">S-adenosyl-L-methionine</keyword>
<dbReference type="SUPFAM" id="SSF102114">
    <property type="entry name" value="Radical SAM enzymes"/>
    <property type="match status" value="1"/>
</dbReference>
<reference evidence="13" key="3">
    <citation type="submission" date="2025-04" db="UniProtKB">
        <authorList>
            <consortium name="RefSeq"/>
        </authorList>
    </citation>
    <scope>IDENTIFICATION</scope>
    <source>
        <strain evidence="13">Nigerian</strain>
        <tissue evidence="13">Liver and blood</tissue>
    </source>
</reference>
<evidence type="ECO:0000256" key="8">
    <source>
        <dbReference type="ARBA" id="ARBA00045130"/>
    </source>
</evidence>
<dbReference type="GO" id="GO:0005739">
    <property type="term" value="C:mitochondrion"/>
    <property type="evidence" value="ECO:0007669"/>
    <property type="project" value="UniProtKB-SubCell"/>
</dbReference>
<dbReference type="AGR" id="Xenbase:XB-GENE-6045883"/>
<evidence type="ECO:0000313" key="11">
    <source>
        <dbReference type="Ensembl" id="ENSXETP00000022002"/>
    </source>
</evidence>
<gene>
    <name evidence="11 13 14" type="primary">rsad1</name>
</gene>
<dbReference type="InterPro" id="IPR013785">
    <property type="entry name" value="Aldolase_TIM"/>
</dbReference>
<sequence length="438" mass="48851">MNRLSPRAAVLCQGAVRGLCVSSRQGRESVAKPCSEEEAALYVHWPYCEKRCTYCNFNKYIPRSDNEAAIRSCLVQEARTLIRLSQVHRITSVFFGGGTPSLASHGTIAAVLEAVSQTALLPQDAEITLEANPTSAERSRLQQFQKAGVNRLSVGVQSLDDQELLLLGRTHSTSEAQKTLEEACNLFPGRTSVDIIFGLPGQSLASWHRTLRQLLDICDDHVSLYQLTLERGTSLFKMVQDGRLSTPDMEVASQMYEDARRTLSESGFRQYEVSNFARNGALSAHNMSYWLGKQYIGIGPGAHSRFVPRGSGGQQRQARIQTLEPEPWMKEVMHYGHGTRKVTELNDLDVLSETLVQGLRTDIGITHERWQQIVPSLSLYHVFGASQEIGELRQAGLLVLDERGLRCSWKGLAVLDSLLLPLLTQLQEHWAQRETGTF</sequence>
<keyword evidence="5 9" id="KW-0408">Iron</keyword>
<dbReference type="PANTHER" id="PTHR13932:SF5">
    <property type="entry name" value="RADICAL S-ADENOSYL METHIONINE DOMAIN-CONTAINING PROTEIN 1, MITOCHONDRIAL"/>
    <property type="match status" value="1"/>
</dbReference>
<dbReference type="SFLD" id="SFLDG01082">
    <property type="entry name" value="B12-binding_domain_containing"/>
    <property type="match status" value="1"/>
</dbReference>
<comment type="similarity">
    <text evidence="1">Belongs to the anaerobic coproporphyrinogen-III oxidase family. HemW subfamily.</text>
</comment>
<dbReference type="Gene3D" id="3.20.20.70">
    <property type="entry name" value="Aldolase class I"/>
    <property type="match status" value="1"/>
</dbReference>
<dbReference type="GO" id="GO:0006779">
    <property type="term" value="P:porphyrin-containing compound biosynthetic process"/>
    <property type="evidence" value="ECO:0000318"/>
    <property type="project" value="GO_Central"/>
</dbReference>
<dbReference type="RefSeq" id="XP_002939612.3">
    <property type="nucleotide sequence ID" value="XM_002939566.5"/>
</dbReference>
<evidence type="ECO:0000256" key="7">
    <source>
        <dbReference type="ARBA" id="ARBA00023186"/>
    </source>
</evidence>
<dbReference type="InterPro" id="IPR058240">
    <property type="entry name" value="rSAM_sf"/>
</dbReference>
<keyword evidence="9" id="KW-0809">Transit peptide</keyword>
<dbReference type="SFLD" id="SFLDF00288">
    <property type="entry name" value="HemN-like__clustered_with_nucl"/>
    <property type="match status" value="1"/>
</dbReference>
<reference evidence="11" key="1">
    <citation type="journal article" date="2010" name="Science">
        <title>The genome of the Western clawed frog Xenopus tropicalis.</title>
        <authorList>
            <person name="Hellsten U."/>
            <person name="Harland R.M."/>
            <person name="Gilchrist M.J."/>
            <person name="Hendrix D."/>
            <person name="Jurka J."/>
            <person name="Kapitonov V."/>
            <person name="Ovcharenko I."/>
            <person name="Putnam N.H."/>
            <person name="Shu S."/>
            <person name="Taher L."/>
            <person name="Blitz I.L."/>
            <person name="Blumberg B."/>
            <person name="Dichmann D.S."/>
            <person name="Dubchak I."/>
            <person name="Amaya E."/>
            <person name="Detter J.C."/>
            <person name="Fletcher R."/>
            <person name="Gerhard D.S."/>
            <person name="Goodstein D."/>
            <person name="Graves T."/>
            <person name="Grigoriev I.V."/>
            <person name="Grimwood J."/>
            <person name="Kawashima T."/>
            <person name="Lindquist E."/>
            <person name="Lucas S.M."/>
            <person name="Mead P.E."/>
            <person name="Mitros T."/>
            <person name="Ogino H."/>
            <person name="Ohta Y."/>
            <person name="Poliakov A.V."/>
            <person name="Pollet N."/>
            <person name="Robert J."/>
            <person name="Salamov A."/>
            <person name="Sater A.K."/>
            <person name="Schmutz J."/>
            <person name="Terry A."/>
            <person name="Vize P.D."/>
            <person name="Warren W.C."/>
            <person name="Wells D."/>
            <person name="Wills A."/>
            <person name="Wilson R.K."/>
            <person name="Zimmerman L.B."/>
            <person name="Zorn A.M."/>
            <person name="Grainger R."/>
            <person name="Grammer T."/>
            <person name="Khokha M.K."/>
            <person name="Richardson P.M."/>
            <person name="Rokhsar D.S."/>
        </authorList>
    </citation>
    <scope>NUCLEOTIDE SEQUENCE [LARGE SCALE GENOMIC DNA]</scope>
    <source>
        <strain evidence="11">Nigerian</strain>
    </source>
</reference>
<dbReference type="InterPro" id="IPR010723">
    <property type="entry name" value="HemN_C"/>
</dbReference>
<dbReference type="Ensembl" id="ENSXETT00000022002">
    <property type="protein sequence ID" value="ENSXETP00000022002"/>
    <property type="gene ID" value="ENSXETG00000009996"/>
</dbReference>
<dbReference type="Pfam" id="PF06969">
    <property type="entry name" value="HemN_C"/>
    <property type="match status" value="1"/>
</dbReference>
<evidence type="ECO:0000256" key="1">
    <source>
        <dbReference type="ARBA" id="ARBA00006100"/>
    </source>
</evidence>
<dbReference type="Bgee" id="ENSXETG00000009996">
    <property type="expression patterns" value="Expressed in testis and 12 other cell types or tissues"/>
</dbReference>
<evidence type="ECO:0000256" key="3">
    <source>
        <dbReference type="ARBA" id="ARBA00022691"/>
    </source>
</evidence>
<dbReference type="NCBIfam" id="TIGR00539">
    <property type="entry name" value="hemN_rel"/>
    <property type="match status" value="1"/>
</dbReference>
<evidence type="ECO:0000256" key="2">
    <source>
        <dbReference type="ARBA" id="ARBA00022617"/>
    </source>
</evidence>
<keyword evidence="9" id="KW-0496">Mitochondrion</keyword>
<accession>A0A7D9NLZ2</accession>